<proteinExistence type="predicted"/>
<evidence type="ECO:0000313" key="4">
    <source>
        <dbReference type="Proteomes" id="UP000798808"/>
    </source>
</evidence>
<organism evidence="3 4">
    <name type="scientific">Fulvivirga kasyanovii</name>
    <dbReference type="NCBI Taxonomy" id="396812"/>
    <lineage>
        <taxon>Bacteria</taxon>
        <taxon>Pseudomonadati</taxon>
        <taxon>Bacteroidota</taxon>
        <taxon>Cytophagia</taxon>
        <taxon>Cytophagales</taxon>
        <taxon>Fulvivirgaceae</taxon>
        <taxon>Fulvivirga</taxon>
    </lineage>
</organism>
<dbReference type="RefSeq" id="WP_155176207.1">
    <property type="nucleotide sequence ID" value="NZ_BAAAFL010000053.1"/>
</dbReference>
<comment type="caution">
    <text evidence="3">The sequence shown here is derived from an EMBL/GenBank/DDBJ whole genome shotgun (WGS) entry which is preliminary data.</text>
</comment>
<gene>
    <name evidence="3" type="ORF">E1163_26620</name>
</gene>
<dbReference type="InterPro" id="IPR019734">
    <property type="entry name" value="TPR_rpt"/>
</dbReference>
<dbReference type="SUPFAM" id="SSF48452">
    <property type="entry name" value="TPR-like"/>
    <property type="match status" value="2"/>
</dbReference>
<dbReference type="Pfam" id="PF13424">
    <property type="entry name" value="TPR_12"/>
    <property type="match status" value="2"/>
</dbReference>
<reference evidence="3 4" key="1">
    <citation type="submission" date="2019-02" db="EMBL/GenBank/DDBJ databases">
        <authorList>
            <person name="Goldberg S.R."/>
            <person name="Haltli B.A."/>
            <person name="Correa H."/>
            <person name="Russell K.G."/>
        </authorList>
    </citation>
    <scope>NUCLEOTIDE SEQUENCE [LARGE SCALE GENOMIC DNA]</scope>
    <source>
        <strain evidence="3 4">JCM 16186</strain>
    </source>
</reference>
<dbReference type="PROSITE" id="PS50005">
    <property type="entry name" value="TPR"/>
    <property type="match status" value="3"/>
</dbReference>
<evidence type="ECO:0000313" key="3">
    <source>
        <dbReference type="EMBL" id="MTI28560.1"/>
    </source>
</evidence>
<evidence type="ECO:0000259" key="2">
    <source>
        <dbReference type="Pfam" id="PF12770"/>
    </source>
</evidence>
<dbReference type="Gene3D" id="1.25.40.10">
    <property type="entry name" value="Tetratricopeptide repeat domain"/>
    <property type="match status" value="2"/>
</dbReference>
<dbReference type="Proteomes" id="UP000798808">
    <property type="component" value="Unassembled WGS sequence"/>
</dbReference>
<dbReference type="InterPro" id="IPR011990">
    <property type="entry name" value="TPR-like_helical_dom_sf"/>
</dbReference>
<evidence type="ECO:0000256" key="1">
    <source>
        <dbReference type="PROSITE-ProRule" id="PRU00339"/>
    </source>
</evidence>
<feature type="repeat" description="TPR" evidence="1">
    <location>
        <begin position="255"/>
        <end position="288"/>
    </location>
</feature>
<dbReference type="PANTHER" id="PTHR10098:SF108">
    <property type="entry name" value="TETRATRICOPEPTIDE REPEAT PROTEIN 28"/>
    <property type="match status" value="1"/>
</dbReference>
<sequence>MRSLIITAILSAAVIHTSFGQDTCEGLRGLLDKGEIEQAAALAQQVQATEHASCNNLLGEVYLRKGRNDVALNYFETALKLSKDGSEDQAASLNNLGLVFWNTGSSASAKDYISQALAIRSKLYDAGHEKLAASYNDLGLVSTNPDEALETYEKALAIYQDIYGENHQKVAQAKANIGIIYRNIELFGDAQNYFNEALNIWQNLHPDGHPNEGFIHTNLGRTYQLMNNLDVAKEYYEKALAVYQKHYGTKHPEIARTLNLIGNVYNIKGEFEPALSYYQKALIANAKTFDNQDLEANPSTDEYFNANTLLNTLFYKAQALEDLHHNLTLKFKDAKLSLTTLQVADTLVDKIRQISTNEADKLELGEISAQVYENGVRLCYYMADVAVKKDPYYELSFYFAEKSKSSVLLEAISDASAKSFANIPDSKLSEENELKSEIAYYEQKLAQKPEEAVASKYRERLFALKQRYNVFIADLEKNYPQYFNLKYNVPIPSVSQLQETLKENQAIVSYFIADRSKRLYVYQISQGKFNAYNVPQTENFDRYLSGLRNSLYFKEDEIFALTADELYEILFPGSVHKSVDHLIVIPAGRLGTVPFEALLTRSAKGFPLDYKSLDYLINDYAISYQYASALYYQNHLNPRQANQKPSAFLCAPVTFSQLDDLPGTNQEVSNLQQILSGKGIKPEVYLEANASEEIVKSKNLKDYRYLHFATHGVVNENNPALSRIFLKESETNDGNLFSGEIYNLQLGADLVTLSACETGLGKVSKGEGIIGLSRALVYAGANNIVVSLWSVADASTSNLMIDFYGNISGNDYSAGLRQAKLKMIRTGDFSKPYYWAPFILIGQ</sequence>
<feature type="repeat" description="TPR" evidence="1">
    <location>
        <begin position="213"/>
        <end position="246"/>
    </location>
</feature>
<keyword evidence="1" id="KW-0802">TPR repeat</keyword>
<dbReference type="SMART" id="SM00028">
    <property type="entry name" value="TPR"/>
    <property type="match status" value="6"/>
</dbReference>
<feature type="domain" description="CHAT" evidence="2">
    <location>
        <begin position="563"/>
        <end position="843"/>
    </location>
</feature>
<feature type="repeat" description="TPR" evidence="1">
    <location>
        <begin position="52"/>
        <end position="85"/>
    </location>
</feature>
<protein>
    <submittedName>
        <fullName evidence="3">CHAT domain-containing protein</fullName>
    </submittedName>
</protein>
<accession>A0ABW9RZJ8</accession>
<dbReference type="PANTHER" id="PTHR10098">
    <property type="entry name" value="RAPSYN-RELATED"/>
    <property type="match status" value="1"/>
</dbReference>
<dbReference type="Pfam" id="PF13432">
    <property type="entry name" value="TPR_16"/>
    <property type="match status" value="1"/>
</dbReference>
<dbReference type="InterPro" id="IPR024983">
    <property type="entry name" value="CHAT_dom"/>
</dbReference>
<keyword evidence="4" id="KW-1185">Reference proteome</keyword>
<dbReference type="EMBL" id="SMLW01000667">
    <property type="protein sequence ID" value="MTI28560.1"/>
    <property type="molecule type" value="Genomic_DNA"/>
</dbReference>
<dbReference type="Pfam" id="PF12770">
    <property type="entry name" value="CHAT"/>
    <property type="match status" value="1"/>
</dbReference>
<name>A0ABW9RZJ8_9BACT</name>